<dbReference type="OrthoDB" id="5097329at2759"/>
<evidence type="ECO:0000313" key="3">
    <source>
        <dbReference type="Proteomes" id="UP000722485"/>
    </source>
</evidence>
<dbReference type="Proteomes" id="UP000722485">
    <property type="component" value="Unassembled WGS sequence"/>
</dbReference>
<keyword evidence="3" id="KW-1185">Reference proteome</keyword>
<feature type="signal peptide" evidence="1">
    <location>
        <begin position="1"/>
        <end position="21"/>
    </location>
</feature>
<gene>
    <name evidence="2" type="ORF">G7Z17_g10397</name>
</gene>
<dbReference type="EMBL" id="JAANBB010000336">
    <property type="protein sequence ID" value="KAF7543862.1"/>
    <property type="molecule type" value="Genomic_DNA"/>
</dbReference>
<proteinExistence type="predicted"/>
<comment type="caution">
    <text evidence="2">The sequence shown here is derived from an EMBL/GenBank/DDBJ whole genome shotgun (WGS) entry which is preliminary data.</text>
</comment>
<sequence length="413" mass="45142">MKPRSSFAGVWLMLIDAAASSVVIEGRALKPRQTNPVSTDLKEFAPDPNTDFLSVSGTETSWLPKVRIVSMEPNNGQTATTVTPAAVALYTGESGDLNYLIAPALRQHMEDIAEVLCGVPDVPVKRDQTFCSYPQSNLEGSLFDSVVQQLLNEITSLLYDLGISVPQAQAVNRLTVPKVAFMMVDNTIGSLRDDVRSQHPELFQPGTQWRFTDLQGILSEMSVTGDTDATNPKIIEKEEDHIIFEVVPDTQEISIMTIVKSLDRKCDTTVILQSDGAASDECGGKLPEIPMKTAPVGCPKEIPDLPDVTQDASFRVLAQRSTTGGTWREGLAMYGTEAQCPDVATRPEEYLVTMESNTLEPGAKDPFPLLQNSSAVINYSDFVLKGQGTNPCGLDTQFYFRKKSGSRFLILAR</sequence>
<evidence type="ECO:0000313" key="2">
    <source>
        <dbReference type="EMBL" id="KAF7543862.1"/>
    </source>
</evidence>
<accession>A0A9P5GXS1</accession>
<name>A0A9P5GXS1_9HYPO</name>
<organism evidence="2 3">
    <name type="scientific">Cylindrodendrum hubeiense</name>
    <dbReference type="NCBI Taxonomy" id="595255"/>
    <lineage>
        <taxon>Eukaryota</taxon>
        <taxon>Fungi</taxon>
        <taxon>Dikarya</taxon>
        <taxon>Ascomycota</taxon>
        <taxon>Pezizomycotina</taxon>
        <taxon>Sordariomycetes</taxon>
        <taxon>Hypocreomycetidae</taxon>
        <taxon>Hypocreales</taxon>
        <taxon>Nectriaceae</taxon>
        <taxon>Cylindrodendrum</taxon>
    </lineage>
</organism>
<protein>
    <submittedName>
        <fullName evidence="2">Uncharacterized protein</fullName>
    </submittedName>
</protein>
<feature type="chain" id="PRO_5040482240" evidence="1">
    <location>
        <begin position="22"/>
        <end position="413"/>
    </location>
</feature>
<reference evidence="2" key="1">
    <citation type="submission" date="2020-03" db="EMBL/GenBank/DDBJ databases">
        <title>Draft Genome Sequence of Cylindrodendrum hubeiense.</title>
        <authorList>
            <person name="Buettner E."/>
            <person name="Kellner H."/>
        </authorList>
    </citation>
    <scope>NUCLEOTIDE SEQUENCE</scope>
    <source>
        <strain evidence="2">IHI 201604</strain>
    </source>
</reference>
<evidence type="ECO:0000256" key="1">
    <source>
        <dbReference type="SAM" id="SignalP"/>
    </source>
</evidence>
<dbReference type="AlphaFoldDB" id="A0A9P5GXS1"/>
<keyword evidence="1" id="KW-0732">Signal</keyword>